<gene>
    <name evidence="2" type="ORF">PPTG_17212</name>
</gene>
<dbReference type="OrthoDB" id="128787at2759"/>
<evidence type="ECO:0000313" key="2">
    <source>
        <dbReference type="EMBL" id="ETN01422.1"/>
    </source>
</evidence>
<evidence type="ECO:0000313" key="3">
    <source>
        <dbReference type="Proteomes" id="UP000018817"/>
    </source>
</evidence>
<dbReference type="GeneID" id="20186231"/>
<dbReference type="VEuPathDB" id="FungiDB:PPTG_17212"/>
<organism evidence="2 3">
    <name type="scientific">Phytophthora nicotianae (strain INRA-310)</name>
    <name type="common">Phytophthora parasitica</name>
    <dbReference type="NCBI Taxonomy" id="761204"/>
    <lineage>
        <taxon>Eukaryota</taxon>
        <taxon>Sar</taxon>
        <taxon>Stramenopiles</taxon>
        <taxon>Oomycota</taxon>
        <taxon>Peronosporomycetes</taxon>
        <taxon>Peronosporales</taxon>
        <taxon>Peronosporaceae</taxon>
        <taxon>Phytophthora</taxon>
    </lineage>
</organism>
<name>W2PKP3_PHYN3</name>
<reference evidence="2 3" key="2">
    <citation type="submission" date="2013-11" db="EMBL/GenBank/DDBJ databases">
        <title>The Genome Sequence of Phytophthora parasitica INRA-310.</title>
        <authorList>
            <consortium name="The Broad Institute Genomics Platform"/>
            <person name="Russ C."/>
            <person name="Tyler B."/>
            <person name="Panabieres F."/>
            <person name="Shan W."/>
            <person name="Tripathy S."/>
            <person name="Grunwald N."/>
            <person name="Machado M."/>
            <person name="Johnson C.S."/>
            <person name="Arredondo F."/>
            <person name="Hong C."/>
            <person name="Coffey M."/>
            <person name="Young S.K."/>
            <person name="Zeng Q."/>
            <person name="Gargeya S."/>
            <person name="Fitzgerald M."/>
            <person name="Abouelleil A."/>
            <person name="Alvarado L."/>
            <person name="Chapman S.B."/>
            <person name="Gainer-Dewar J."/>
            <person name="Goldberg J."/>
            <person name="Griggs A."/>
            <person name="Gujja S."/>
            <person name="Hansen M."/>
            <person name="Howarth C."/>
            <person name="Imamovic A."/>
            <person name="Ireland A."/>
            <person name="Larimer J."/>
            <person name="McCowan C."/>
            <person name="Murphy C."/>
            <person name="Pearson M."/>
            <person name="Poon T.W."/>
            <person name="Priest M."/>
            <person name="Roberts A."/>
            <person name="Saif S."/>
            <person name="Shea T."/>
            <person name="Sykes S."/>
            <person name="Wortman J."/>
            <person name="Nusbaum C."/>
            <person name="Birren B."/>
        </authorList>
    </citation>
    <scope>NUCLEOTIDE SEQUENCE [LARGE SCALE GENOMIC DNA]</scope>
    <source>
        <strain evidence="2 3">INRA-310</strain>
    </source>
</reference>
<evidence type="ECO:0000256" key="1">
    <source>
        <dbReference type="SAM" id="MobiDB-lite"/>
    </source>
</evidence>
<dbReference type="EMBL" id="KI669627">
    <property type="protein sequence ID" value="ETN01422.1"/>
    <property type="molecule type" value="Genomic_DNA"/>
</dbReference>
<dbReference type="Proteomes" id="UP000018817">
    <property type="component" value="Unassembled WGS sequence"/>
</dbReference>
<proteinExistence type="predicted"/>
<feature type="compositionally biased region" description="Basic and acidic residues" evidence="1">
    <location>
        <begin position="55"/>
        <end position="64"/>
    </location>
</feature>
<feature type="region of interest" description="Disordered" evidence="1">
    <location>
        <begin position="162"/>
        <end position="187"/>
    </location>
</feature>
<reference evidence="3" key="1">
    <citation type="submission" date="2011-12" db="EMBL/GenBank/DDBJ databases">
        <authorList>
            <consortium name="The Broad Institute Genome Sequencing Platform"/>
            <person name="Russ C."/>
            <person name="Tyler B."/>
            <person name="Panabieres F."/>
            <person name="Shan W."/>
            <person name="Tripathy S."/>
            <person name="Grunwald N."/>
            <person name="Machado M."/>
            <person name="Young S.K."/>
            <person name="Zeng Q."/>
            <person name="Gargeya S."/>
            <person name="Fitzgerald M."/>
            <person name="Haas B."/>
            <person name="Abouelleil A."/>
            <person name="Alvarado L."/>
            <person name="Arachchi H.M."/>
            <person name="Berlin A."/>
            <person name="Chapman S.B."/>
            <person name="Gearin G."/>
            <person name="Goldberg J."/>
            <person name="Griggs A."/>
            <person name="Gujja S."/>
            <person name="Hansen M."/>
            <person name="Heiman D."/>
            <person name="Howarth C."/>
            <person name="Larimer J."/>
            <person name="Lui A."/>
            <person name="MacDonald P.J.P."/>
            <person name="McCowen C."/>
            <person name="Montmayeur A."/>
            <person name="Murphy C."/>
            <person name="Neiman D."/>
            <person name="Pearson M."/>
            <person name="Priest M."/>
            <person name="Roberts A."/>
            <person name="Saif S."/>
            <person name="Shea T."/>
            <person name="Sisk P."/>
            <person name="Stolte C."/>
            <person name="Sykes S."/>
            <person name="Wortman J."/>
            <person name="Nusbaum C."/>
            <person name="Birren B."/>
        </authorList>
    </citation>
    <scope>NUCLEOTIDE SEQUENCE [LARGE SCALE GENOMIC DNA]</scope>
    <source>
        <strain evidence="3">INRA-310</strain>
    </source>
</reference>
<feature type="compositionally biased region" description="Basic and acidic residues" evidence="1">
    <location>
        <begin position="72"/>
        <end position="84"/>
    </location>
</feature>
<dbReference type="AlphaFoldDB" id="W2PKP3"/>
<dbReference type="RefSeq" id="XP_008913342.1">
    <property type="nucleotide sequence ID" value="XM_008915094.1"/>
</dbReference>
<feature type="region of interest" description="Disordered" evidence="1">
    <location>
        <begin position="1"/>
        <end position="22"/>
    </location>
</feature>
<protein>
    <submittedName>
        <fullName evidence="2">Uncharacterized protein</fullName>
    </submittedName>
</protein>
<accession>W2PKP3</accession>
<feature type="region of interest" description="Disordered" evidence="1">
    <location>
        <begin position="37"/>
        <end position="84"/>
    </location>
</feature>
<sequence>MAGVVRKDTGVDDERDDRRGDLSVDVEINVSRGESIRSLQCSGKEGESAGNATESEVHEIENDFRGGCGDRASQRADKDDQHDAFRGAGVGRGCGGYDRCGTALAGVAEPVGVDDSEGDAHDSSVAVGTEVSNTRGNSTAGWTGGVASVDRAGMPVGMSRKRSVAAVGDDNNLEDNEREEKTDEGSRLLGLPNNTVRWRDTMFKKHMHFVSSEVLQPGIENYRTLTRTASKPSWYSLTTVPECESIPRDAVLENLGLDQPVPVEFDPDLSLRTSLKEVEAVKNMKFDPRIKMEAPTDLYSHDDDSTTTRVRPECTYVFTRSASFSFLAYIPL</sequence>